<gene>
    <name evidence="2" type="ORF">FEF09_28345</name>
</gene>
<dbReference type="OrthoDB" id="982809at2"/>
<dbReference type="EMBL" id="VOHS01000068">
    <property type="protein sequence ID" value="TWV92207.1"/>
    <property type="molecule type" value="Genomic_DNA"/>
</dbReference>
<dbReference type="InterPro" id="IPR037066">
    <property type="entry name" value="Plug_dom_sf"/>
</dbReference>
<evidence type="ECO:0000313" key="3">
    <source>
        <dbReference type="Proteomes" id="UP000318815"/>
    </source>
</evidence>
<dbReference type="SUPFAM" id="SSF56935">
    <property type="entry name" value="Porins"/>
    <property type="match status" value="1"/>
</dbReference>
<evidence type="ECO:0000313" key="2">
    <source>
        <dbReference type="EMBL" id="TWV92207.1"/>
    </source>
</evidence>
<feature type="domain" description="TonB-dependent receptor plug" evidence="1">
    <location>
        <begin position="29"/>
        <end position="80"/>
    </location>
</feature>
<dbReference type="InterPro" id="IPR012910">
    <property type="entry name" value="Plug_dom"/>
</dbReference>
<accession>A0A5C6LNX3</accession>
<comment type="caution">
    <text evidence="2">The sequence shown here is derived from an EMBL/GenBank/DDBJ whole genome shotgun (WGS) entry which is preliminary data.</text>
</comment>
<proteinExistence type="predicted"/>
<organism evidence="2 3">
    <name type="scientific">Chitinophaga pinensis</name>
    <dbReference type="NCBI Taxonomy" id="79329"/>
    <lineage>
        <taxon>Bacteria</taxon>
        <taxon>Pseudomonadati</taxon>
        <taxon>Bacteroidota</taxon>
        <taxon>Chitinophagia</taxon>
        <taxon>Chitinophagales</taxon>
        <taxon>Chitinophagaceae</taxon>
        <taxon>Chitinophaga</taxon>
    </lineage>
</organism>
<name>A0A5C6LNX3_9BACT</name>
<sequence length="89" mass="9825">MWIWFAEEKRRDRRIDKYLRQNNTGTPCHQSAQAMQGKAAGLNVATNIKPGEVPSIRIRGTRSGNTSNEPLYVVDGVPVVAALGVNSFL</sequence>
<dbReference type="Proteomes" id="UP000318815">
    <property type="component" value="Unassembled WGS sequence"/>
</dbReference>
<dbReference type="Gene3D" id="2.170.130.10">
    <property type="entry name" value="TonB-dependent receptor, plug domain"/>
    <property type="match status" value="1"/>
</dbReference>
<keyword evidence="3" id="KW-1185">Reference proteome</keyword>
<dbReference type="AlphaFoldDB" id="A0A5C6LNX3"/>
<protein>
    <recommendedName>
        <fullName evidence="1">TonB-dependent receptor plug domain-containing protein</fullName>
    </recommendedName>
</protein>
<reference evidence="2 3" key="1">
    <citation type="submission" date="2019-08" db="EMBL/GenBank/DDBJ databases">
        <title>Whole genome sequencing of chitin degrading bacteria Chitinophaga pinensis YS16.</title>
        <authorList>
            <person name="Singh R.P."/>
            <person name="Manchanda G."/>
            <person name="Maurya I.K."/>
            <person name="Joshi N.K."/>
            <person name="Srivastava A.K."/>
        </authorList>
    </citation>
    <scope>NUCLEOTIDE SEQUENCE [LARGE SCALE GENOMIC DNA]</scope>
    <source>
        <strain evidence="2 3">YS-16</strain>
    </source>
</reference>
<dbReference type="RefSeq" id="WP_146308208.1">
    <property type="nucleotide sequence ID" value="NZ_VOHS01000068.1"/>
</dbReference>
<evidence type="ECO:0000259" key="1">
    <source>
        <dbReference type="Pfam" id="PF07715"/>
    </source>
</evidence>
<dbReference type="Pfam" id="PF07715">
    <property type="entry name" value="Plug"/>
    <property type="match status" value="1"/>
</dbReference>